<dbReference type="Pfam" id="PF19074">
    <property type="entry name" value="DUF5770"/>
    <property type="match status" value="1"/>
</dbReference>
<evidence type="ECO:0000313" key="2">
    <source>
        <dbReference type="Proteomes" id="UP000146922"/>
    </source>
</evidence>
<dbReference type="OrthoDB" id="17057at10239"/>
<proteinExistence type="predicted"/>
<dbReference type="Proteomes" id="UP000146922">
    <property type="component" value="Segment"/>
</dbReference>
<evidence type="ECO:0000313" key="1">
    <source>
        <dbReference type="EMBL" id="AIW68556.1"/>
    </source>
</evidence>
<accession>A0A0A0VE76</accession>
<sequence length="136" mass="15564">MDDVEYRTEFSARERAGGDIEEGLELFGPATFKGMEGDPVQRFYNGIESAGRNLIRDGHIKLNKQEQNRLLSSVLRITYPNYKNPMGTVLGFYVTDGGRGPIDKGRLSHVQSFMEEVTDMDLRDLIRYCRLWLALK</sequence>
<organism evidence="1 2">
    <name type="scientific">common midwife toad virus-NL</name>
    <dbReference type="NCBI Taxonomy" id="2849710"/>
    <lineage>
        <taxon>Viruses</taxon>
        <taxon>Varidnaviria</taxon>
        <taxon>Bamfordvirae</taxon>
        <taxon>Nucleocytoviricota</taxon>
        <taxon>Megaviricetes</taxon>
        <taxon>Pimascovirales</taxon>
        <taxon>Pimascovirales incertae sedis</taxon>
        <taxon>Iridoviridae</taxon>
        <taxon>Alphairidovirinae</taxon>
        <taxon>Ranavirus</taxon>
        <taxon>Ranavirus alytes1</taxon>
        <taxon>Common midwife toad virus</taxon>
    </lineage>
</organism>
<reference evidence="1 2" key="1">
    <citation type="submission" date="2014-10" db="EMBL/GenBank/DDBJ databases">
        <authorList>
            <person name="van Beurden S.J."/>
            <person name="Hughes J."/>
            <person name="Saucedo B."/>
            <person name="Rijks J."/>
            <person name="Kik M."/>
            <person name="Haenen O.L.M."/>
            <person name="Engelsma M.Y."/>
            <person name="Grone A."/>
            <person name="Verheije H."/>
            <person name="Wilkie G."/>
        </authorList>
    </citation>
    <scope>NUCLEOTIDE SEQUENCE [LARGE SCALE GENOMIC DNA]</scope>
    <source>
        <strain evidence="1">Pelophylax kl. esculentus/2013/NL</strain>
    </source>
</reference>
<dbReference type="InterPro" id="IPR043907">
    <property type="entry name" value="DUF5770"/>
</dbReference>
<keyword evidence="2" id="KW-1185">Reference proteome</keyword>
<dbReference type="EMBL" id="KP056312">
    <property type="protein sequence ID" value="AIW68556.1"/>
    <property type="molecule type" value="Genomic_DNA"/>
</dbReference>
<protein>
    <submittedName>
        <fullName evidence="1">Uncharacterized protein</fullName>
    </submittedName>
</protein>
<name>A0A0A0VE76_9VIRU</name>